<dbReference type="Pfam" id="PF01497">
    <property type="entry name" value="Peripla_BP_2"/>
    <property type="match status" value="1"/>
</dbReference>
<name>A0A839S6G3_9PSEU</name>
<dbReference type="SUPFAM" id="SSF53807">
    <property type="entry name" value="Helical backbone' metal receptor"/>
    <property type="match status" value="1"/>
</dbReference>
<feature type="domain" description="Fe/B12 periplasmic-binding" evidence="5">
    <location>
        <begin position="12"/>
        <end position="273"/>
    </location>
</feature>
<comment type="similarity">
    <text evidence="2">Belongs to the bacterial solute-binding protein 8 family.</text>
</comment>
<evidence type="ECO:0000256" key="2">
    <source>
        <dbReference type="ARBA" id="ARBA00008814"/>
    </source>
</evidence>
<sequence length="273" mass="29714">MGEAEVPTQPQRIVALELPYIDMLASLRVSPVGLVDDGDPENLIPEVRSRIGEWESVGSRSEPNLEQIAKLEPDLIIADNDRHAAIYDELSAIAPTVVFTARYAGYEKTLDVARQVGDAINKTEEMNAEIGRLEGRLDELSRADSEGDGSHSLAVIPRERGTAQVLGEGSYVADILDRVRVPYAPEAAAYPADADSASTGLEGLAEIDPAVLFVMTDAETTMKPWESSEVWRKLTAVENGDVHAVSRALWTRSRGLVSMELIAEEAVELFDGR</sequence>
<dbReference type="GO" id="GO:0030288">
    <property type="term" value="C:outer membrane-bounded periplasmic space"/>
    <property type="evidence" value="ECO:0007669"/>
    <property type="project" value="TreeGrafter"/>
</dbReference>
<proteinExistence type="inferred from homology"/>
<keyword evidence="7" id="KW-1185">Reference proteome</keyword>
<keyword evidence="4" id="KW-0732">Signal</keyword>
<reference evidence="6 7" key="1">
    <citation type="submission" date="2020-08" db="EMBL/GenBank/DDBJ databases">
        <title>Genomic Encyclopedia of Type Strains, Phase III (KMG-III): the genomes of soil and plant-associated and newly described type strains.</title>
        <authorList>
            <person name="Whitman W."/>
        </authorList>
    </citation>
    <scope>NUCLEOTIDE SEQUENCE [LARGE SCALE GENOMIC DNA]</scope>
    <source>
        <strain evidence="6 7">CECT 8577</strain>
    </source>
</reference>
<evidence type="ECO:0000256" key="1">
    <source>
        <dbReference type="ARBA" id="ARBA00004196"/>
    </source>
</evidence>
<protein>
    <submittedName>
        <fullName evidence="6">Iron complex transport system substrate-binding protein</fullName>
    </submittedName>
</protein>
<organism evidence="6 7">
    <name type="scientific">Prauserella isguenensis</name>
    <dbReference type="NCBI Taxonomy" id="1470180"/>
    <lineage>
        <taxon>Bacteria</taxon>
        <taxon>Bacillati</taxon>
        <taxon>Actinomycetota</taxon>
        <taxon>Actinomycetes</taxon>
        <taxon>Pseudonocardiales</taxon>
        <taxon>Pseudonocardiaceae</taxon>
        <taxon>Prauserella</taxon>
    </lineage>
</organism>
<comment type="subcellular location">
    <subcellularLocation>
        <location evidence="1">Cell envelope</location>
    </subcellularLocation>
</comment>
<dbReference type="PANTHER" id="PTHR30532">
    <property type="entry name" value="IRON III DICITRATE-BINDING PERIPLASMIC PROTEIN"/>
    <property type="match status" value="1"/>
</dbReference>
<keyword evidence="3" id="KW-0813">Transport</keyword>
<dbReference type="CDD" id="cd01146">
    <property type="entry name" value="FhuD"/>
    <property type="match status" value="1"/>
</dbReference>
<evidence type="ECO:0000313" key="6">
    <source>
        <dbReference type="EMBL" id="MBB3053288.1"/>
    </source>
</evidence>
<comment type="caution">
    <text evidence="6">The sequence shown here is derived from an EMBL/GenBank/DDBJ whole genome shotgun (WGS) entry which is preliminary data.</text>
</comment>
<dbReference type="PROSITE" id="PS50983">
    <property type="entry name" value="FE_B12_PBP"/>
    <property type="match status" value="1"/>
</dbReference>
<dbReference type="PANTHER" id="PTHR30532:SF29">
    <property type="entry name" value="FE(3+) DICITRATE-BINDING PERIPLASMIC PROTEIN"/>
    <property type="match status" value="1"/>
</dbReference>
<evidence type="ECO:0000313" key="7">
    <source>
        <dbReference type="Proteomes" id="UP000550714"/>
    </source>
</evidence>
<dbReference type="InterPro" id="IPR051313">
    <property type="entry name" value="Bact_iron-sidero_bind"/>
</dbReference>
<dbReference type="GO" id="GO:1901678">
    <property type="term" value="P:iron coordination entity transport"/>
    <property type="evidence" value="ECO:0007669"/>
    <property type="project" value="UniProtKB-ARBA"/>
</dbReference>
<dbReference type="RefSeq" id="WP_183658929.1">
    <property type="nucleotide sequence ID" value="NZ_JACHWU010000008.1"/>
</dbReference>
<dbReference type="Gene3D" id="3.40.50.1980">
    <property type="entry name" value="Nitrogenase molybdenum iron protein domain"/>
    <property type="match status" value="2"/>
</dbReference>
<accession>A0A839S6G3</accession>
<evidence type="ECO:0000256" key="3">
    <source>
        <dbReference type="ARBA" id="ARBA00022448"/>
    </source>
</evidence>
<dbReference type="InterPro" id="IPR002491">
    <property type="entry name" value="ABC_transptr_periplasmic_BD"/>
</dbReference>
<evidence type="ECO:0000256" key="4">
    <source>
        <dbReference type="ARBA" id="ARBA00022729"/>
    </source>
</evidence>
<dbReference type="AlphaFoldDB" id="A0A839S6G3"/>
<gene>
    <name evidence="6" type="ORF">FHS23_004332</name>
</gene>
<evidence type="ECO:0000259" key="5">
    <source>
        <dbReference type="PROSITE" id="PS50983"/>
    </source>
</evidence>
<dbReference type="Proteomes" id="UP000550714">
    <property type="component" value="Unassembled WGS sequence"/>
</dbReference>
<dbReference type="EMBL" id="JACHWU010000008">
    <property type="protein sequence ID" value="MBB3053288.1"/>
    <property type="molecule type" value="Genomic_DNA"/>
</dbReference>